<sequence length="127" mass="13744">MHSVLVVDDSHVIRRLVEVCLDPLDVTVTTVGTGTDAQLEMMSNPPDALILDVGLPDISGWDVLEFARSQSVLDGLAIIMMTGRTDAADVEHADSAGADRYLMKPFRPAELRRILLDTLHGVPAPVL</sequence>
<dbReference type="PROSITE" id="PS50110">
    <property type="entry name" value="RESPONSE_REGULATORY"/>
    <property type="match status" value="1"/>
</dbReference>
<dbReference type="Gene3D" id="3.40.50.2300">
    <property type="match status" value="1"/>
</dbReference>
<keyword evidence="1" id="KW-0597">Phosphoprotein</keyword>
<dbReference type="InterPro" id="IPR011006">
    <property type="entry name" value="CheY-like_superfamily"/>
</dbReference>
<gene>
    <name evidence="3" type="ORF">MNBD_ACTINO01-222</name>
</gene>
<reference evidence="3" key="1">
    <citation type="submission" date="2018-06" db="EMBL/GenBank/DDBJ databases">
        <authorList>
            <person name="Zhirakovskaya E."/>
        </authorList>
    </citation>
    <scope>NUCLEOTIDE SEQUENCE</scope>
</reference>
<dbReference type="PANTHER" id="PTHR44591">
    <property type="entry name" value="STRESS RESPONSE REGULATOR PROTEIN 1"/>
    <property type="match status" value="1"/>
</dbReference>
<feature type="domain" description="Response regulatory" evidence="2">
    <location>
        <begin position="3"/>
        <end position="119"/>
    </location>
</feature>
<dbReference type="GO" id="GO:0000160">
    <property type="term" value="P:phosphorelay signal transduction system"/>
    <property type="evidence" value="ECO:0007669"/>
    <property type="project" value="InterPro"/>
</dbReference>
<evidence type="ECO:0000259" key="2">
    <source>
        <dbReference type="PROSITE" id="PS50110"/>
    </source>
</evidence>
<name>A0A3B0RP77_9ZZZZ</name>
<evidence type="ECO:0000313" key="3">
    <source>
        <dbReference type="EMBL" id="VAV90416.1"/>
    </source>
</evidence>
<dbReference type="InterPro" id="IPR001789">
    <property type="entry name" value="Sig_transdc_resp-reg_receiver"/>
</dbReference>
<dbReference type="SMART" id="SM00448">
    <property type="entry name" value="REC"/>
    <property type="match status" value="1"/>
</dbReference>
<dbReference type="InterPro" id="IPR050595">
    <property type="entry name" value="Bact_response_regulator"/>
</dbReference>
<dbReference type="EMBL" id="UOEI01000037">
    <property type="protein sequence ID" value="VAV90416.1"/>
    <property type="molecule type" value="Genomic_DNA"/>
</dbReference>
<dbReference type="PANTHER" id="PTHR44591:SF3">
    <property type="entry name" value="RESPONSE REGULATORY DOMAIN-CONTAINING PROTEIN"/>
    <property type="match status" value="1"/>
</dbReference>
<evidence type="ECO:0000256" key="1">
    <source>
        <dbReference type="ARBA" id="ARBA00022553"/>
    </source>
</evidence>
<accession>A0A3B0RP77</accession>
<organism evidence="3">
    <name type="scientific">hydrothermal vent metagenome</name>
    <dbReference type="NCBI Taxonomy" id="652676"/>
    <lineage>
        <taxon>unclassified sequences</taxon>
        <taxon>metagenomes</taxon>
        <taxon>ecological metagenomes</taxon>
    </lineage>
</organism>
<dbReference type="SUPFAM" id="SSF52172">
    <property type="entry name" value="CheY-like"/>
    <property type="match status" value="1"/>
</dbReference>
<dbReference type="Pfam" id="PF00072">
    <property type="entry name" value="Response_reg"/>
    <property type="match status" value="1"/>
</dbReference>
<dbReference type="AlphaFoldDB" id="A0A3B0RP77"/>
<protein>
    <recommendedName>
        <fullName evidence="2">Response regulatory domain-containing protein</fullName>
    </recommendedName>
</protein>
<dbReference type="CDD" id="cd00156">
    <property type="entry name" value="REC"/>
    <property type="match status" value="1"/>
</dbReference>
<proteinExistence type="predicted"/>